<keyword evidence="1" id="KW-0863">Zinc-finger</keyword>
<dbReference type="Gene3D" id="3.30.160.60">
    <property type="entry name" value="Classic Zinc Finger"/>
    <property type="match status" value="1"/>
</dbReference>
<reference evidence="3 4" key="1">
    <citation type="submission" date="2014-04" db="EMBL/GenBank/DDBJ databases">
        <authorList>
            <consortium name="DOE Joint Genome Institute"/>
            <person name="Kuo A."/>
            <person name="Kohler A."/>
            <person name="Jargeat P."/>
            <person name="Nagy L.G."/>
            <person name="Floudas D."/>
            <person name="Copeland A."/>
            <person name="Barry K.W."/>
            <person name="Cichocki N."/>
            <person name="Veneault-Fourrey C."/>
            <person name="LaButti K."/>
            <person name="Lindquist E.A."/>
            <person name="Lipzen A."/>
            <person name="Lundell T."/>
            <person name="Morin E."/>
            <person name="Murat C."/>
            <person name="Sun H."/>
            <person name="Tunlid A."/>
            <person name="Henrissat B."/>
            <person name="Grigoriev I.V."/>
            <person name="Hibbett D.S."/>
            <person name="Martin F."/>
            <person name="Nordberg H.P."/>
            <person name="Cantor M.N."/>
            <person name="Hua S.X."/>
        </authorList>
    </citation>
    <scope>NUCLEOTIDE SEQUENCE [LARGE SCALE GENOMIC DNA]</scope>
    <source>
        <strain evidence="3 4">Ve08.2h10</strain>
    </source>
</reference>
<dbReference type="HOGENOM" id="CLU_126337_2_0_1"/>
<evidence type="ECO:0000259" key="2">
    <source>
        <dbReference type="PROSITE" id="PS50157"/>
    </source>
</evidence>
<name>A0A0D0D789_9AGAM</name>
<dbReference type="STRING" id="930991.A0A0D0D789"/>
<keyword evidence="1" id="KW-0479">Metal-binding</keyword>
<dbReference type="InterPro" id="IPR013087">
    <property type="entry name" value="Znf_C2H2_type"/>
</dbReference>
<evidence type="ECO:0000313" key="4">
    <source>
        <dbReference type="Proteomes" id="UP000054538"/>
    </source>
</evidence>
<gene>
    <name evidence="3" type="ORF">PAXRUDRAFT_146582</name>
</gene>
<evidence type="ECO:0000313" key="3">
    <source>
        <dbReference type="EMBL" id="KIK92767.1"/>
    </source>
</evidence>
<dbReference type="EMBL" id="KN825245">
    <property type="protein sequence ID" value="KIK92767.1"/>
    <property type="molecule type" value="Genomic_DNA"/>
</dbReference>
<reference evidence="4" key="2">
    <citation type="submission" date="2015-01" db="EMBL/GenBank/DDBJ databases">
        <title>Evolutionary Origins and Diversification of the Mycorrhizal Mutualists.</title>
        <authorList>
            <consortium name="DOE Joint Genome Institute"/>
            <consortium name="Mycorrhizal Genomics Consortium"/>
            <person name="Kohler A."/>
            <person name="Kuo A."/>
            <person name="Nagy L.G."/>
            <person name="Floudas D."/>
            <person name="Copeland A."/>
            <person name="Barry K.W."/>
            <person name="Cichocki N."/>
            <person name="Veneault-Fourrey C."/>
            <person name="LaButti K."/>
            <person name="Lindquist E.A."/>
            <person name="Lipzen A."/>
            <person name="Lundell T."/>
            <person name="Morin E."/>
            <person name="Murat C."/>
            <person name="Riley R."/>
            <person name="Ohm R."/>
            <person name="Sun H."/>
            <person name="Tunlid A."/>
            <person name="Henrissat B."/>
            <person name="Grigoriev I.V."/>
            <person name="Hibbett D.S."/>
            <person name="Martin F."/>
        </authorList>
    </citation>
    <scope>NUCLEOTIDE SEQUENCE [LARGE SCALE GENOMIC DNA]</scope>
    <source>
        <strain evidence="4">Ve08.2h10</strain>
    </source>
</reference>
<proteinExistence type="predicted"/>
<keyword evidence="4" id="KW-1185">Reference proteome</keyword>
<evidence type="ECO:0000256" key="1">
    <source>
        <dbReference type="PROSITE-ProRule" id="PRU00042"/>
    </source>
</evidence>
<dbReference type="GO" id="GO:0008270">
    <property type="term" value="F:zinc ion binding"/>
    <property type="evidence" value="ECO:0007669"/>
    <property type="project" value="UniProtKB-KW"/>
</dbReference>
<protein>
    <recommendedName>
        <fullName evidence="2">C2H2-type domain-containing protein</fullName>
    </recommendedName>
</protein>
<dbReference type="AlphaFoldDB" id="A0A0D0D789"/>
<feature type="domain" description="C2H2-type" evidence="2">
    <location>
        <begin position="69"/>
        <end position="93"/>
    </location>
</feature>
<accession>A0A0D0D789</accession>
<keyword evidence="1" id="KW-0862">Zinc</keyword>
<sequence>CRFDLNGSPCNKWVIGDRVRVAQHLRQHHWIQTDSTGHASCLWDNCTHSKPIKRENLARHVVMHLGVKWKCGHCSEMFSRDDAVQRHIERVFHGMGDVPEAEVIPGREACAPDEPPIKRPRTA</sequence>
<dbReference type="PROSITE" id="PS50157">
    <property type="entry name" value="ZINC_FINGER_C2H2_2"/>
    <property type="match status" value="1"/>
</dbReference>
<dbReference type="PROSITE" id="PS00028">
    <property type="entry name" value="ZINC_FINGER_C2H2_1"/>
    <property type="match status" value="1"/>
</dbReference>
<dbReference type="Proteomes" id="UP000054538">
    <property type="component" value="Unassembled WGS sequence"/>
</dbReference>
<feature type="non-terminal residue" evidence="3">
    <location>
        <position position="1"/>
    </location>
</feature>
<dbReference type="InParanoid" id="A0A0D0D789"/>
<organism evidence="3 4">
    <name type="scientific">Paxillus rubicundulus Ve08.2h10</name>
    <dbReference type="NCBI Taxonomy" id="930991"/>
    <lineage>
        <taxon>Eukaryota</taxon>
        <taxon>Fungi</taxon>
        <taxon>Dikarya</taxon>
        <taxon>Basidiomycota</taxon>
        <taxon>Agaricomycotina</taxon>
        <taxon>Agaricomycetes</taxon>
        <taxon>Agaricomycetidae</taxon>
        <taxon>Boletales</taxon>
        <taxon>Paxilineae</taxon>
        <taxon>Paxillaceae</taxon>
        <taxon>Paxillus</taxon>
    </lineage>
</organism>
<dbReference type="OrthoDB" id="8922241at2759"/>